<feature type="transmembrane region" description="Helical" evidence="1">
    <location>
        <begin position="92"/>
        <end position="112"/>
    </location>
</feature>
<organism evidence="2 3">
    <name type="scientific">Roseofilum reptotaenium AO1-A</name>
    <dbReference type="NCBI Taxonomy" id="1925591"/>
    <lineage>
        <taxon>Bacteria</taxon>
        <taxon>Bacillati</taxon>
        <taxon>Cyanobacteriota</taxon>
        <taxon>Cyanophyceae</taxon>
        <taxon>Desertifilales</taxon>
        <taxon>Desertifilaceae</taxon>
        <taxon>Roseofilum</taxon>
    </lineage>
</organism>
<comment type="caution">
    <text evidence="2">The sequence shown here is derived from an EMBL/GenBank/DDBJ whole genome shotgun (WGS) entry which is preliminary data.</text>
</comment>
<gene>
    <name evidence="2" type="ORF">BI308_10750</name>
</gene>
<dbReference type="Proteomes" id="UP000183940">
    <property type="component" value="Unassembled WGS sequence"/>
</dbReference>
<feature type="transmembrane region" description="Helical" evidence="1">
    <location>
        <begin position="55"/>
        <end position="80"/>
    </location>
</feature>
<keyword evidence="1" id="KW-0472">Membrane</keyword>
<proteinExistence type="predicted"/>
<keyword evidence="1" id="KW-1133">Transmembrane helix</keyword>
<keyword evidence="1" id="KW-0812">Transmembrane</keyword>
<name>A0A1L9QSQ8_9CYAN</name>
<dbReference type="EMBL" id="MLAW01000015">
    <property type="protein sequence ID" value="OJJ25617.1"/>
    <property type="molecule type" value="Genomic_DNA"/>
</dbReference>
<evidence type="ECO:0000313" key="2">
    <source>
        <dbReference type="EMBL" id="OJJ25617.1"/>
    </source>
</evidence>
<dbReference type="STRING" id="1925591.BI308_10750"/>
<protein>
    <submittedName>
        <fullName evidence="2">Uncharacterized protein</fullName>
    </submittedName>
</protein>
<sequence>MIANLILSMLITVGLAILGIWFAGLPGYFIVWLSQPFIRFCFGQRALSNLNAQQSFAAVFLVSLFWGFNVLPGYLVAFVWLKEYTLISQIPIFVGVVYVGSMIVALLTYGWVLGK</sequence>
<reference evidence="2" key="1">
    <citation type="submission" date="2016-10" db="EMBL/GenBank/DDBJ databases">
        <title>CRISPR-Cas defence system in Roseofilum reptotaenium: evidence of a bacteriophage-cyanobacterium arms race in the coral black band disease.</title>
        <authorList>
            <person name="Buerger P."/>
            <person name="Wood-Charlson E.M."/>
            <person name="Weynberg K.D."/>
            <person name="Willis B."/>
            <person name="Van Oppen M.J."/>
        </authorList>
    </citation>
    <scope>NUCLEOTIDE SEQUENCE [LARGE SCALE GENOMIC DNA]</scope>
    <source>
        <strain evidence="2">AO1-A</strain>
    </source>
</reference>
<dbReference type="AlphaFoldDB" id="A0A1L9QSQ8"/>
<keyword evidence="3" id="KW-1185">Reference proteome</keyword>
<evidence type="ECO:0000256" key="1">
    <source>
        <dbReference type="SAM" id="Phobius"/>
    </source>
</evidence>
<accession>A0A1L9QSQ8</accession>
<evidence type="ECO:0000313" key="3">
    <source>
        <dbReference type="Proteomes" id="UP000183940"/>
    </source>
</evidence>
<feature type="transmembrane region" description="Helical" evidence="1">
    <location>
        <begin position="6"/>
        <end position="34"/>
    </location>
</feature>